<dbReference type="EMBL" id="JACMRX010000006">
    <property type="protein sequence ID" value="KAF7988156.1"/>
    <property type="molecule type" value="Genomic_DNA"/>
</dbReference>
<dbReference type="CDD" id="cd20392">
    <property type="entry name" value="Tudor_JMJD2_rpt2"/>
    <property type="match status" value="1"/>
</dbReference>
<evidence type="ECO:0000313" key="23">
    <source>
        <dbReference type="Proteomes" id="UP000639338"/>
    </source>
</evidence>
<dbReference type="PANTHER" id="PTHR10694">
    <property type="entry name" value="LYSINE-SPECIFIC DEMETHYLASE"/>
    <property type="match status" value="1"/>
</dbReference>
<dbReference type="SMART" id="SM00249">
    <property type="entry name" value="PHD"/>
    <property type="match status" value="2"/>
</dbReference>
<dbReference type="PANTHER" id="PTHR10694:SF129">
    <property type="entry name" value="LYSINE-SPECIFIC DEMETHYLASE 4B-RELATED"/>
    <property type="match status" value="1"/>
</dbReference>
<gene>
    <name evidence="22" type="ORF">HCN44_007650</name>
</gene>
<feature type="domain" description="PHD-type" evidence="21">
    <location>
        <begin position="1383"/>
        <end position="1491"/>
    </location>
</feature>
<keyword evidence="5" id="KW-0479">Metal-binding</keyword>
<comment type="caution">
    <text evidence="22">The sequence shown here is derived from an EMBL/GenBank/DDBJ whole genome shotgun (WGS) entry which is preliminary data.</text>
</comment>
<evidence type="ECO:0000313" key="22">
    <source>
        <dbReference type="EMBL" id="KAF7988156.1"/>
    </source>
</evidence>
<dbReference type="Pfam" id="PF13831">
    <property type="entry name" value="PHD_2"/>
    <property type="match status" value="1"/>
</dbReference>
<evidence type="ECO:0000256" key="4">
    <source>
        <dbReference type="ARBA" id="ARBA00012900"/>
    </source>
</evidence>
<evidence type="ECO:0000256" key="2">
    <source>
        <dbReference type="ARBA" id="ARBA00004123"/>
    </source>
</evidence>
<dbReference type="GO" id="GO:0140684">
    <property type="term" value="F:histone H3K9me2/H3K9me3 demethylase activity"/>
    <property type="evidence" value="ECO:0007669"/>
    <property type="project" value="UniProtKB-EC"/>
</dbReference>
<evidence type="ECO:0000256" key="15">
    <source>
        <dbReference type="ARBA" id="ARBA00023242"/>
    </source>
</evidence>
<dbReference type="EC" id="1.14.11.66" evidence="4"/>
<dbReference type="FunFam" id="2.60.120.650:FF:000048">
    <property type="entry name" value="Lysine-specific demethylase 4A"/>
    <property type="match status" value="1"/>
</dbReference>
<dbReference type="GO" id="GO:0010468">
    <property type="term" value="P:regulation of gene expression"/>
    <property type="evidence" value="ECO:0007669"/>
    <property type="project" value="TreeGrafter"/>
</dbReference>
<protein>
    <recommendedName>
        <fullName evidence="4">[histone H3]-trimethyl-L-lysine(9) demethylase</fullName>
        <ecNumber evidence="4">1.14.11.66</ecNumber>
    </recommendedName>
</protein>
<evidence type="ECO:0000256" key="8">
    <source>
        <dbReference type="ARBA" id="ARBA00022833"/>
    </source>
</evidence>
<dbReference type="InterPro" id="IPR001965">
    <property type="entry name" value="Znf_PHD"/>
</dbReference>
<dbReference type="InterPro" id="IPR003349">
    <property type="entry name" value="JmjN"/>
</dbReference>
<keyword evidence="12" id="KW-0408">Iron</keyword>
<keyword evidence="14" id="KW-0804">Transcription</keyword>
<keyword evidence="11" id="KW-0560">Oxidoreductase</keyword>
<evidence type="ECO:0000256" key="12">
    <source>
        <dbReference type="ARBA" id="ARBA00023004"/>
    </source>
</evidence>
<dbReference type="CDD" id="cd15571">
    <property type="entry name" value="ePHD"/>
    <property type="match status" value="1"/>
</dbReference>
<feature type="region of interest" description="Disordered" evidence="18">
    <location>
        <begin position="423"/>
        <end position="448"/>
    </location>
</feature>
<feature type="region of interest" description="Disordered" evidence="18">
    <location>
        <begin position="880"/>
        <end position="915"/>
    </location>
</feature>
<comment type="catalytic activity">
    <reaction evidence="16">
        <text>N(6),N(6),N(6)-trimethyl-L-lysyl(9)-[histone H3] + 2 2-oxoglutarate + 2 O2 = N(6)-methyl-L-lysyl(9)-[histone H3] + 2 formaldehyde + 2 succinate + 2 CO2</text>
        <dbReference type="Rhea" id="RHEA:60200"/>
        <dbReference type="Rhea" id="RHEA-COMP:15538"/>
        <dbReference type="Rhea" id="RHEA-COMP:15542"/>
        <dbReference type="ChEBI" id="CHEBI:15379"/>
        <dbReference type="ChEBI" id="CHEBI:16526"/>
        <dbReference type="ChEBI" id="CHEBI:16810"/>
        <dbReference type="ChEBI" id="CHEBI:16842"/>
        <dbReference type="ChEBI" id="CHEBI:30031"/>
        <dbReference type="ChEBI" id="CHEBI:61929"/>
        <dbReference type="ChEBI" id="CHEBI:61961"/>
        <dbReference type="EC" id="1.14.11.66"/>
    </reaction>
</comment>
<evidence type="ECO:0000259" key="19">
    <source>
        <dbReference type="PROSITE" id="PS51183"/>
    </source>
</evidence>
<dbReference type="SUPFAM" id="SSF63748">
    <property type="entry name" value="Tudor/PWWP/MBT"/>
    <property type="match status" value="2"/>
</dbReference>
<evidence type="ECO:0000256" key="3">
    <source>
        <dbReference type="ARBA" id="ARBA00009711"/>
    </source>
</evidence>
<feature type="compositionally biased region" description="Low complexity" evidence="18">
    <location>
        <begin position="880"/>
        <end position="907"/>
    </location>
</feature>
<dbReference type="PROSITE" id="PS51184">
    <property type="entry name" value="JMJC"/>
    <property type="match status" value="1"/>
</dbReference>
<dbReference type="PROSITE" id="PS51183">
    <property type="entry name" value="JMJN"/>
    <property type="match status" value="1"/>
</dbReference>
<keyword evidence="7" id="KW-0863">Zinc-finger</keyword>
<feature type="region of interest" description="Disordered" evidence="18">
    <location>
        <begin position="1129"/>
        <end position="1150"/>
    </location>
</feature>
<feature type="domain" description="JmjC" evidence="20">
    <location>
        <begin position="111"/>
        <end position="277"/>
    </location>
</feature>
<comment type="similarity">
    <text evidence="3">Belongs to the JHDM3 histone demethylase family.</text>
</comment>
<evidence type="ECO:0000256" key="16">
    <source>
        <dbReference type="ARBA" id="ARBA00049349"/>
    </source>
</evidence>
<evidence type="ECO:0000256" key="6">
    <source>
        <dbReference type="ARBA" id="ARBA00022737"/>
    </source>
</evidence>
<dbReference type="Gene3D" id="2.30.30.140">
    <property type="match status" value="1"/>
</dbReference>
<evidence type="ECO:0000256" key="10">
    <source>
        <dbReference type="ARBA" id="ARBA00022964"/>
    </source>
</evidence>
<proteinExistence type="inferred from homology"/>
<dbReference type="Gene3D" id="2.60.120.650">
    <property type="entry name" value="Cupin"/>
    <property type="match status" value="1"/>
</dbReference>
<dbReference type="SMART" id="SM00333">
    <property type="entry name" value="TUDOR"/>
    <property type="match status" value="2"/>
</dbReference>
<evidence type="ECO:0000256" key="14">
    <source>
        <dbReference type="ARBA" id="ARBA00023163"/>
    </source>
</evidence>
<comment type="subcellular location">
    <subcellularLocation>
        <location evidence="2">Nucleus</location>
    </subcellularLocation>
</comment>
<name>A0A834XNV1_APHGI</name>
<dbReference type="GO" id="GO:0000785">
    <property type="term" value="C:chromatin"/>
    <property type="evidence" value="ECO:0007669"/>
    <property type="project" value="TreeGrafter"/>
</dbReference>
<keyword evidence="6" id="KW-0677">Repeat</keyword>
<dbReference type="SMART" id="SM00558">
    <property type="entry name" value="JmjC"/>
    <property type="match status" value="1"/>
</dbReference>
<feature type="compositionally biased region" description="Polar residues" evidence="18">
    <location>
        <begin position="688"/>
        <end position="703"/>
    </location>
</feature>
<dbReference type="GO" id="GO:0005634">
    <property type="term" value="C:nucleus"/>
    <property type="evidence" value="ECO:0007669"/>
    <property type="project" value="UniProtKB-SubCell"/>
</dbReference>
<dbReference type="InterPro" id="IPR034732">
    <property type="entry name" value="EPHD"/>
</dbReference>
<evidence type="ECO:0000256" key="13">
    <source>
        <dbReference type="ARBA" id="ARBA00023015"/>
    </source>
</evidence>
<comment type="cofactor">
    <cofactor evidence="1">
        <name>Fe(2+)</name>
        <dbReference type="ChEBI" id="CHEBI:29033"/>
    </cofactor>
</comment>
<dbReference type="GO" id="GO:0140681">
    <property type="term" value="F:histone H3K36me2/H3K36me3 demethylase activity"/>
    <property type="evidence" value="ECO:0007669"/>
    <property type="project" value="UniProtKB-ARBA"/>
</dbReference>
<keyword evidence="13" id="KW-0805">Transcription regulation</keyword>
<dbReference type="SUPFAM" id="SSF57903">
    <property type="entry name" value="FYVE/PHD zinc finger"/>
    <property type="match status" value="1"/>
</dbReference>
<feature type="compositionally biased region" description="Basic residues" evidence="18">
    <location>
        <begin position="425"/>
        <end position="435"/>
    </location>
</feature>
<dbReference type="InterPro" id="IPR002999">
    <property type="entry name" value="Tudor"/>
</dbReference>
<accession>A0A834XNV1</accession>
<dbReference type="PROSITE" id="PS51805">
    <property type="entry name" value="EPHD"/>
    <property type="match status" value="1"/>
</dbReference>
<dbReference type="GO" id="GO:0048512">
    <property type="term" value="P:circadian behavior"/>
    <property type="evidence" value="ECO:0007669"/>
    <property type="project" value="UniProtKB-ARBA"/>
</dbReference>
<dbReference type="InterPro" id="IPR040477">
    <property type="entry name" value="KDM4-like_Tudor"/>
</dbReference>
<dbReference type="Pfam" id="PF18104">
    <property type="entry name" value="Tudor_2"/>
    <property type="match status" value="2"/>
</dbReference>
<dbReference type="Proteomes" id="UP000639338">
    <property type="component" value="Unassembled WGS sequence"/>
</dbReference>
<evidence type="ECO:0000259" key="21">
    <source>
        <dbReference type="PROSITE" id="PS51805"/>
    </source>
</evidence>
<keyword evidence="8" id="KW-0862">Zinc</keyword>
<feature type="domain" description="JmjN" evidence="19">
    <location>
        <begin position="1"/>
        <end position="23"/>
    </location>
</feature>
<evidence type="ECO:0000256" key="7">
    <source>
        <dbReference type="ARBA" id="ARBA00022771"/>
    </source>
</evidence>
<keyword evidence="10" id="KW-0223">Dioxygenase</keyword>
<sequence>MESQGAHKAGLAKVIPPPEWVPRKDGYNLDKLDMIIKAPICQVVTGKQGLYQQINIQKKAMTVQEYEKLANSEKYSTPKHFDYDDLERKYWKNITYNPPIYGADVSGTLTDPTVKEWNINHLGTILDYVNKDYAITIDGVNTAYLYFGMWKTTFAWHTEDMDLYSINYLHFGAPKTWYAIPPDNGRRLERMAEGFFPGNAQICSAFLRHKMSLISPHVLKKYTIPFNKITQVAGEIMITFPFGYHAGFNHGFNCAESTNFAQPRWVEYGKRATKCTCNNDMVNISMDTFVKRFQPERYDLWLRGEDVGCHPEDNRLTAAPMPSRMDLLCSNDNEEELPESYLNAPKNKRHRIHRKKTLTGIADDALVNPSGIPDDVKKVLQDLEMEEDIEIRQPDEQQLEALEDIWFKAGEIEVDESLYDDGANRKKNKKRKKKYVGGNGEKLKNGGIKIRKPIKTEIDSDVTSTSNNNNNNGSKKYIDIIGNSKLPCLVLPKIPSDIDNFNELMDSPIKKSDDELLSSSSTTISDYNSDVSLMSPTSGSGGGIDYHKKHIKKLKNYNELPPPMFDSSEPLDVSDADVQRKLMAMPRLSPQKVIKKNSKNYLANNMSAERLQLSLELIDMTIEEVINNSSIGISYELPPKVNVKKKCYRKKIDGKLTTSNNDNILDDKLIPKQENLDLSFSPKHEITSPMSSPQQQLTSTFNDDNNEDVKDIEKQYSSFIENENSTATTTADVKPFYQQFNQNFTTINSQPMKNYTTNDIIKAPVLNVPSRTQETSTSQTYDEREALNAAGSLLVLKQKSRLMPEKGINSNNNNNNIVILSPSNTKLLKNKILLSKQMINNNQESLSIDKESLNEQQIGELCPKPVFNINNSSLTCSNNNNNSNSASSNSGDNSNSGNSNNSNSNSGDDNDQQENQDITSNKKVCQLNNNGILLNAYMTSSNIKKLTPQQQQQILITQNDSNINNSNLLKSTQNSSIVAVDNDGDNNHTVKTVAFPIKQNSTQLVQASILKKLGDRNNSVDIVVPQPQYSLTNQKNINLQTQYVSLKKVDIKKNQRKILPAKLIVNNSVIDESKAPALYIDDTMPTLEPRICTMLTQVDNSTTTSSTNLLVDKTKDNNDIQYVTSTEQILASSSSSSPSQDNSPAGINSQIKYNLPQNKFLTMTYSKSPVIINNNNNNVNKKFKSINKKATATTTATATPIATATTTTTTATTTSAANDKDGDLQPPVLSVENYYPSADKYRKPHTKTPSPVLYIPGHVSKLIYPNKFDLELMKKYNDYWSNQNSHCAICTGFSTPKNGASRQMPPDWKFTKLSMIPSESPIWISSSIFASKSRKRGCHHEDNKLYKCRDCHVTIHASCYGITVPPTDPDNWTCDKCKSGILHVMCCLCPIRGGAVKRTSDNQWAHILCSLLIPGVTFKDAINKDPINVLAIKPEAVQQLCSCCGQKIGACLKCRHCNSLFHPTCGLVAGATFIIPVHNSLELQINCHNHSNRRENLPIVRKGETVWARHSNSRYYQGNVEKMDLQLYYMVKFDDNSFSDDLFPCDIINYEENRIPEMGASVQVKWTDGSIYNGVFEGTNPRTLYTVRFEDGSHRAIQRDQIYGLEQEMPAKVRSRLSTASEMKHRYHLYGTEGEFIPQRSAKKSACKI</sequence>
<dbReference type="CDD" id="cd15493">
    <property type="entry name" value="PHD_JMJD2"/>
    <property type="match status" value="1"/>
</dbReference>
<dbReference type="GO" id="GO:0008270">
    <property type="term" value="F:zinc ion binding"/>
    <property type="evidence" value="ECO:0007669"/>
    <property type="project" value="UniProtKB-KW"/>
</dbReference>
<organism evidence="22 23">
    <name type="scientific">Aphidius gifuensis</name>
    <name type="common">Parasitoid wasp</name>
    <dbReference type="NCBI Taxonomy" id="684658"/>
    <lineage>
        <taxon>Eukaryota</taxon>
        <taxon>Metazoa</taxon>
        <taxon>Ecdysozoa</taxon>
        <taxon>Arthropoda</taxon>
        <taxon>Hexapoda</taxon>
        <taxon>Insecta</taxon>
        <taxon>Pterygota</taxon>
        <taxon>Neoptera</taxon>
        <taxon>Endopterygota</taxon>
        <taxon>Hymenoptera</taxon>
        <taxon>Apocrita</taxon>
        <taxon>Ichneumonoidea</taxon>
        <taxon>Braconidae</taxon>
        <taxon>Aphidiinae</taxon>
        <taxon>Aphidius</taxon>
    </lineage>
</organism>
<feature type="region of interest" description="Disordered" evidence="18">
    <location>
        <begin position="685"/>
        <end position="707"/>
    </location>
</feature>
<evidence type="ECO:0000259" key="20">
    <source>
        <dbReference type="PROSITE" id="PS51184"/>
    </source>
</evidence>
<dbReference type="OrthoDB" id="9547406at2759"/>
<evidence type="ECO:0000256" key="17">
    <source>
        <dbReference type="ARBA" id="ARBA00053408"/>
    </source>
</evidence>
<keyword evidence="15" id="KW-0539">Nucleus</keyword>
<dbReference type="Gene3D" id="3.10.330.70">
    <property type="match status" value="1"/>
</dbReference>
<dbReference type="InterPro" id="IPR003347">
    <property type="entry name" value="JmjC_dom"/>
</dbReference>
<dbReference type="CDD" id="cd20391">
    <property type="entry name" value="Tudor_JMJD2_rpt1"/>
    <property type="match status" value="1"/>
</dbReference>
<keyword evidence="23" id="KW-1185">Reference proteome</keyword>
<evidence type="ECO:0000256" key="18">
    <source>
        <dbReference type="SAM" id="MobiDB-lite"/>
    </source>
</evidence>
<evidence type="ECO:0000256" key="11">
    <source>
        <dbReference type="ARBA" id="ARBA00023002"/>
    </source>
</evidence>
<dbReference type="SUPFAM" id="SSF51197">
    <property type="entry name" value="Clavaminate synthase-like"/>
    <property type="match status" value="1"/>
</dbReference>
<dbReference type="InterPro" id="IPR011011">
    <property type="entry name" value="Znf_FYVE_PHD"/>
</dbReference>
<dbReference type="Gene3D" id="3.30.40.10">
    <property type="entry name" value="Zinc/RING finger domain, C3HC4 (zinc finger)"/>
    <property type="match status" value="2"/>
</dbReference>
<dbReference type="Pfam" id="PF13832">
    <property type="entry name" value="zf-HC5HC2H_2"/>
    <property type="match status" value="1"/>
</dbReference>
<evidence type="ECO:0000256" key="9">
    <source>
        <dbReference type="ARBA" id="ARBA00022853"/>
    </source>
</evidence>
<keyword evidence="9" id="KW-0156">Chromatin regulator</keyword>
<evidence type="ECO:0000256" key="1">
    <source>
        <dbReference type="ARBA" id="ARBA00001954"/>
    </source>
</evidence>
<comment type="function">
    <text evidence="17">Probable histone demethylase that specifically demethylates 'Lys-9' and 'Lys-36' residues of histone H3, thereby playing a central role in histone code. Demethylation of Lys residue generates formaldehyde and succinate.</text>
</comment>
<dbReference type="InterPro" id="IPR013083">
    <property type="entry name" value="Znf_RING/FYVE/PHD"/>
</dbReference>
<feature type="compositionally biased region" description="Polar residues" evidence="18">
    <location>
        <begin position="1140"/>
        <end position="1150"/>
    </location>
</feature>
<dbReference type="Pfam" id="PF02373">
    <property type="entry name" value="JmjC"/>
    <property type="match status" value="1"/>
</dbReference>
<evidence type="ECO:0000256" key="5">
    <source>
        <dbReference type="ARBA" id="ARBA00022723"/>
    </source>
</evidence>
<reference evidence="22 23" key="1">
    <citation type="submission" date="2020-08" db="EMBL/GenBank/DDBJ databases">
        <title>Aphidius gifuensis genome sequencing and assembly.</title>
        <authorList>
            <person name="Du Z."/>
        </authorList>
    </citation>
    <scope>NUCLEOTIDE SEQUENCE [LARGE SCALE GENOMIC DNA]</scope>
    <source>
        <strain evidence="22">YNYX2018</strain>
        <tissue evidence="22">Adults</tissue>
    </source>
</reference>
<dbReference type="InterPro" id="IPR019787">
    <property type="entry name" value="Znf_PHD-finger"/>
</dbReference>